<evidence type="ECO:0000256" key="3">
    <source>
        <dbReference type="SAM" id="SignalP"/>
    </source>
</evidence>
<keyword evidence="3" id="KW-0732">Signal</keyword>
<feature type="compositionally biased region" description="Polar residues" evidence="2">
    <location>
        <begin position="1047"/>
        <end position="1069"/>
    </location>
</feature>
<dbReference type="Proteomes" id="UP000596742">
    <property type="component" value="Unassembled WGS sequence"/>
</dbReference>
<feature type="compositionally biased region" description="Polar residues" evidence="2">
    <location>
        <begin position="773"/>
        <end position="782"/>
    </location>
</feature>
<feature type="compositionally biased region" description="Basic and acidic residues" evidence="2">
    <location>
        <begin position="830"/>
        <end position="839"/>
    </location>
</feature>
<feature type="region of interest" description="Disordered" evidence="2">
    <location>
        <begin position="830"/>
        <end position="856"/>
    </location>
</feature>
<reference evidence="4" key="1">
    <citation type="submission" date="2018-11" db="EMBL/GenBank/DDBJ databases">
        <authorList>
            <person name="Alioto T."/>
            <person name="Alioto T."/>
        </authorList>
    </citation>
    <scope>NUCLEOTIDE SEQUENCE</scope>
</reference>
<feature type="coiled-coil region" evidence="1">
    <location>
        <begin position="904"/>
        <end position="931"/>
    </location>
</feature>
<keyword evidence="1" id="KW-0175">Coiled coil</keyword>
<protein>
    <submittedName>
        <fullName evidence="4">Uncharacterized protein</fullName>
    </submittedName>
</protein>
<accession>A0A8B6EYE1</accession>
<evidence type="ECO:0000313" key="4">
    <source>
        <dbReference type="EMBL" id="VDI41997.1"/>
    </source>
</evidence>
<sequence length="1159" mass="134037">MFVRRVLICLFIWSLFIPGQTAKPKKDSTSSPTAKEEEKESPPAAKENKESAPPAAKGKKDSSPAAKGKKETSKSSEEPRPPANEPSPDDPSGIERDVDDPRDKVFHDKSELKATHPTCHIGAGKCRRKRELDGIKTAQTEKGNGFLKVYETHGSEKLITSIIYFLENNKCSKASKLVDLLYKKVVQKVNNNKTKNNKFADPILTKQYGYRKRRSTILQLEDESFYHFQANQNHQRRMKRFTNMFSLSEKSVYLTTPLRLQHIISEIYYTKPIPVAHIDEQIKRERNYTNHLKDEFFRKHMLVILNDLEKKTLQDTGKAIKEIESLFSHYSDLRTTWFLSKFIEYVKGYKKKNMGPFYDKLASMDYEQIDSIKEENLHHKQELLDILKVIDDETKAHAMITDLFKLLALHSTINDSHKDTLHTDSFLAQNIELLINIINLLKNNECNKATAQMKILYKKLKGSKGRINNMPTSPKQNLIKGKNVPRDNVRTKIVYKKLTDSKGRINNMPTSPKQNLIKGHTVLKDNDQTHNKEKTLYSLIYLEDMVDRLERGRSISSSSHHLEEYLKKHNTFRNHGPIRGILHLLKERLVTKALGLIKLLRQKTLPSVENLRPKINRRRRSTVPQSDTVSILRRILLLKSFGVERLNRLADKLTKSELRITKLHPDPKYRYVVFKILKNIVNEEDKRASYLLDDFSNWLNPKGMKITKHSKSRTNNHLFNKQSNGTNEKQPVSSSNHNNNNLELNRTFPSNITLTFKQNININLFGEKDKSTKNIGGSNTKKLTNRHDNKPWQGRQILPNKNEIIDSNEVRQWQDNWRYLTNSYRKLTDMEKKENEKGSQNKKLPRRLQPTENTRGKSRKIYVNTYNRHLNKNKKMSASRTPIDIDQTISKLTPITLMHESKHYEKAKAAIEAERQTVKSLQKDLQRKISAILKAVEEKSYFKAKHLILQLEVERELQTLENFYSRKGKETSNLKPTRKSILPTKNNEKIEKDTESQNKKSPRKLNSNRLVEEKDKISVIENETESQNKKSPRKLNSNKLAEEKQTISEIENETGSQNKKAPRKLNSNKLAEEKNIIAEIENETKTGSQNKKAPKISKSIEMTSRVRNVPTKNKKAPKISKSVEMTSRVGNVPTKNNKAPKISKSIKMTSRVGNVPTKK</sequence>
<name>A0A8B6EYE1_MYTGA</name>
<evidence type="ECO:0000313" key="5">
    <source>
        <dbReference type="Proteomes" id="UP000596742"/>
    </source>
</evidence>
<feature type="compositionally biased region" description="Basic and acidic residues" evidence="2">
    <location>
        <begin position="986"/>
        <end position="998"/>
    </location>
</feature>
<feature type="region of interest" description="Disordered" evidence="2">
    <location>
        <begin position="20"/>
        <end position="101"/>
    </location>
</feature>
<dbReference type="OrthoDB" id="10346775at2759"/>
<feature type="region of interest" description="Disordered" evidence="2">
    <location>
        <begin position="773"/>
        <end position="794"/>
    </location>
</feature>
<feature type="signal peptide" evidence="3">
    <location>
        <begin position="1"/>
        <end position="22"/>
    </location>
</feature>
<keyword evidence="5" id="KW-1185">Reference proteome</keyword>
<feature type="region of interest" description="Disordered" evidence="2">
    <location>
        <begin position="707"/>
        <end position="744"/>
    </location>
</feature>
<feature type="chain" id="PRO_5033030612" evidence="3">
    <location>
        <begin position="23"/>
        <end position="1159"/>
    </location>
</feature>
<feature type="compositionally biased region" description="Basic and acidic residues" evidence="2">
    <location>
        <begin position="58"/>
        <end position="80"/>
    </location>
</feature>
<comment type="caution">
    <text evidence="4">The sequence shown here is derived from an EMBL/GenBank/DDBJ whole genome shotgun (WGS) entry which is preliminary data.</text>
</comment>
<feature type="compositionally biased region" description="Polar residues" evidence="2">
    <location>
        <begin position="715"/>
        <end position="732"/>
    </location>
</feature>
<feature type="region of interest" description="Disordered" evidence="2">
    <location>
        <begin position="968"/>
        <end position="1159"/>
    </location>
</feature>
<dbReference type="EMBL" id="UYJE01005957">
    <property type="protein sequence ID" value="VDI41997.1"/>
    <property type="molecule type" value="Genomic_DNA"/>
</dbReference>
<feature type="compositionally biased region" description="Polar residues" evidence="2">
    <location>
        <begin position="1123"/>
        <end position="1137"/>
    </location>
</feature>
<dbReference type="AlphaFoldDB" id="A0A8B6EYE1"/>
<evidence type="ECO:0000256" key="2">
    <source>
        <dbReference type="SAM" id="MobiDB-lite"/>
    </source>
</evidence>
<organism evidence="4 5">
    <name type="scientific">Mytilus galloprovincialis</name>
    <name type="common">Mediterranean mussel</name>
    <dbReference type="NCBI Taxonomy" id="29158"/>
    <lineage>
        <taxon>Eukaryota</taxon>
        <taxon>Metazoa</taxon>
        <taxon>Spiralia</taxon>
        <taxon>Lophotrochozoa</taxon>
        <taxon>Mollusca</taxon>
        <taxon>Bivalvia</taxon>
        <taxon>Autobranchia</taxon>
        <taxon>Pteriomorphia</taxon>
        <taxon>Mytilida</taxon>
        <taxon>Mytiloidea</taxon>
        <taxon>Mytilidae</taxon>
        <taxon>Mytilinae</taxon>
        <taxon>Mytilus</taxon>
    </lineage>
</organism>
<feature type="compositionally biased region" description="Basic and acidic residues" evidence="2">
    <location>
        <begin position="24"/>
        <end position="50"/>
    </location>
</feature>
<evidence type="ECO:0000256" key="1">
    <source>
        <dbReference type="SAM" id="Coils"/>
    </source>
</evidence>
<proteinExistence type="predicted"/>
<gene>
    <name evidence="4" type="ORF">MGAL_10B040823</name>
</gene>